<proteinExistence type="predicted"/>
<reference evidence="2" key="1">
    <citation type="submission" date="2020-03" db="EMBL/GenBank/DDBJ databases">
        <title>Draft Genome Sequence of Cylindrodendrum hubeiense.</title>
        <authorList>
            <person name="Buettner E."/>
            <person name="Kellner H."/>
        </authorList>
    </citation>
    <scope>NUCLEOTIDE SEQUENCE</scope>
    <source>
        <strain evidence="2">IHI 201604</strain>
    </source>
</reference>
<feature type="compositionally biased region" description="Basic and acidic residues" evidence="1">
    <location>
        <begin position="70"/>
        <end position="91"/>
    </location>
</feature>
<protein>
    <submittedName>
        <fullName evidence="2">Uncharacterized protein</fullName>
    </submittedName>
</protein>
<name>A0A9P5H5Q5_9HYPO</name>
<comment type="caution">
    <text evidence="2">The sequence shown here is derived from an EMBL/GenBank/DDBJ whole genome shotgun (WGS) entry which is preliminary data.</text>
</comment>
<accession>A0A9P5H5Q5</accession>
<dbReference type="Proteomes" id="UP000722485">
    <property type="component" value="Unassembled WGS sequence"/>
</dbReference>
<sequence>MQGCVCGHEEPGSQEARSHEPWPPSTQTFGGSSLGCGLWAVDPRSVGGGGRKWAGGTTDEADADAEEVEAERVQGEQVQKEQKGRKAEENP</sequence>
<gene>
    <name evidence="2" type="ORF">G7Z17_g8184</name>
</gene>
<feature type="compositionally biased region" description="Acidic residues" evidence="1">
    <location>
        <begin position="59"/>
        <end position="69"/>
    </location>
</feature>
<organism evidence="2 3">
    <name type="scientific">Cylindrodendrum hubeiense</name>
    <dbReference type="NCBI Taxonomy" id="595255"/>
    <lineage>
        <taxon>Eukaryota</taxon>
        <taxon>Fungi</taxon>
        <taxon>Dikarya</taxon>
        <taxon>Ascomycota</taxon>
        <taxon>Pezizomycotina</taxon>
        <taxon>Sordariomycetes</taxon>
        <taxon>Hypocreomycetidae</taxon>
        <taxon>Hypocreales</taxon>
        <taxon>Nectriaceae</taxon>
        <taxon>Cylindrodendrum</taxon>
    </lineage>
</organism>
<evidence type="ECO:0000313" key="2">
    <source>
        <dbReference type="EMBL" id="KAF7546801.1"/>
    </source>
</evidence>
<feature type="compositionally biased region" description="Basic and acidic residues" evidence="1">
    <location>
        <begin position="7"/>
        <end position="20"/>
    </location>
</feature>
<feature type="region of interest" description="Disordered" evidence="1">
    <location>
        <begin position="1"/>
        <end position="91"/>
    </location>
</feature>
<keyword evidence="3" id="KW-1185">Reference proteome</keyword>
<evidence type="ECO:0000313" key="3">
    <source>
        <dbReference type="Proteomes" id="UP000722485"/>
    </source>
</evidence>
<dbReference type="AlphaFoldDB" id="A0A9P5H5Q5"/>
<dbReference type="EMBL" id="JAANBB010000199">
    <property type="protein sequence ID" value="KAF7546801.1"/>
    <property type="molecule type" value="Genomic_DNA"/>
</dbReference>
<evidence type="ECO:0000256" key="1">
    <source>
        <dbReference type="SAM" id="MobiDB-lite"/>
    </source>
</evidence>